<evidence type="ECO:0000313" key="2">
    <source>
        <dbReference type="EMBL" id="CAB1443670.1"/>
    </source>
</evidence>
<evidence type="ECO:0000313" key="3">
    <source>
        <dbReference type="Proteomes" id="UP001153269"/>
    </source>
</evidence>
<feature type="non-terminal residue" evidence="2">
    <location>
        <position position="1"/>
    </location>
</feature>
<dbReference type="AlphaFoldDB" id="A0A9N7YZ82"/>
<feature type="region of interest" description="Disordered" evidence="1">
    <location>
        <begin position="1"/>
        <end position="51"/>
    </location>
</feature>
<name>A0A9N7YZ82_PLEPL</name>
<protein>
    <submittedName>
        <fullName evidence="2">Uncharacterized protein</fullName>
    </submittedName>
</protein>
<comment type="caution">
    <text evidence="2">The sequence shown here is derived from an EMBL/GenBank/DDBJ whole genome shotgun (WGS) entry which is preliminary data.</text>
</comment>
<keyword evidence="3" id="KW-1185">Reference proteome</keyword>
<dbReference type="Proteomes" id="UP001153269">
    <property type="component" value="Unassembled WGS sequence"/>
</dbReference>
<reference evidence="2" key="1">
    <citation type="submission" date="2020-03" db="EMBL/GenBank/DDBJ databases">
        <authorList>
            <person name="Weist P."/>
        </authorList>
    </citation>
    <scope>NUCLEOTIDE SEQUENCE</scope>
</reference>
<evidence type="ECO:0000256" key="1">
    <source>
        <dbReference type="SAM" id="MobiDB-lite"/>
    </source>
</evidence>
<dbReference type="EMBL" id="CADEAL010003157">
    <property type="protein sequence ID" value="CAB1443670.1"/>
    <property type="molecule type" value="Genomic_DNA"/>
</dbReference>
<organism evidence="2 3">
    <name type="scientific">Pleuronectes platessa</name>
    <name type="common">European plaice</name>
    <dbReference type="NCBI Taxonomy" id="8262"/>
    <lineage>
        <taxon>Eukaryota</taxon>
        <taxon>Metazoa</taxon>
        <taxon>Chordata</taxon>
        <taxon>Craniata</taxon>
        <taxon>Vertebrata</taxon>
        <taxon>Euteleostomi</taxon>
        <taxon>Actinopterygii</taxon>
        <taxon>Neopterygii</taxon>
        <taxon>Teleostei</taxon>
        <taxon>Neoteleostei</taxon>
        <taxon>Acanthomorphata</taxon>
        <taxon>Carangaria</taxon>
        <taxon>Pleuronectiformes</taxon>
        <taxon>Pleuronectoidei</taxon>
        <taxon>Pleuronectidae</taxon>
        <taxon>Pleuronectes</taxon>
    </lineage>
</organism>
<gene>
    <name evidence="2" type="ORF">PLEPLA_LOCUS31386</name>
</gene>
<proteinExistence type="predicted"/>
<accession>A0A9N7YZ82</accession>
<sequence length="298" mass="32749">DNAEQTKTAGHTGGHHLQDSAPSAKAQDRFQPSVTGPQGDEGWLRREGGGSYVTTAGTASQRFPEEFWEHWGPHCPLLPSYINPLKSEVTLSDIRGHFTFSTETERGKESGVIGLVWIPQTFPPNKRLLRVSAAAPVHPLRPLLRRSVLAPLTATDRSAAPRGGLSDSSPAGAPPLLIRNGRSFVTAELPLTSPPLHAYDTPIYFPPRCQVWSHHLHSSSPPAPLSPQSINHHLLFFTLIPLPAEHILICSFTRRLPSSIPNTDLPPPTRAIHIPSFLRPLNRLHGSFQLQAWPAHKR</sequence>